<accession>A0AAV1W3W5</accession>
<reference evidence="1 2" key="1">
    <citation type="submission" date="2024-03" db="EMBL/GenBank/DDBJ databases">
        <authorList>
            <person name="Martinez-Hernandez J."/>
        </authorList>
    </citation>
    <scope>NUCLEOTIDE SEQUENCE [LARGE SCALE GENOMIC DNA]</scope>
</reference>
<protein>
    <submittedName>
        <fullName evidence="1">Uncharacterized protein</fullName>
    </submittedName>
</protein>
<proteinExistence type="predicted"/>
<dbReference type="AlphaFoldDB" id="A0AAV1W3W5"/>
<gene>
    <name evidence="1" type="ORF">LLUT_LOCUS4871</name>
</gene>
<keyword evidence="2" id="KW-1185">Reference proteome</keyword>
<evidence type="ECO:0000313" key="2">
    <source>
        <dbReference type="Proteomes" id="UP001497480"/>
    </source>
</evidence>
<organism evidence="1 2">
    <name type="scientific">Lupinus luteus</name>
    <name type="common">European yellow lupine</name>
    <dbReference type="NCBI Taxonomy" id="3873"/>
    <lineage>
        <taxon>Eukaryota</taxon>
        <taxon>Viridiplantae</taxon>
        <taxon>Streptophyta</taxon>
        <taxon>Embryophyta</taxon>
        <taxon>Tracheophyta</taxon>
        <taxon>Spermatophyta</taxon>
        <taxon>Magnoliopsida</taxon>
        <taxon>eudicotyledons</taxon>
        <taxon>Gunneridae</taxon>
        <taxon>Pentapetalae</taxon>
        <taxon>rosids</taxon>
        <taxon>fabids</taxon>
        <taxon>Fabales</taxon>
        <taxon>Fabaceae</taxon>
        <taxon>Papilionoideae</taxon>
        <taxon>50 kb inversion clade</taxon>
        <taxon>genistoids sensu lato</taxon>
        <taxon>core genistoids</taxon>
        <taxon>Genisteae</taxon>
        <taxon>Lupinus</taxon>
    </lineage>
</organism>
<evidence type="ECO:0000313" key="1">
    <source>
        <dbReference type="EMBL" id="CAL0303811.1"/>
    </source>
</evidence>
<name>A0AAV1W3W5_LUPLU</name>
<sequence>MVCDTFWIRFSNIISVQLSSFSMPCLPNMWINWTSSGNVHFSRGREYSVPIVLQTLCLFFHPYTNHLFGFMQKYEFCKLKLQFDSITYVMTTSVMILKTG</sequence>
<dbReference type="EMBL" id="CAXHTB010000003">
    <property type="protein sequence ID" value="CAL0303811.1"/>
    <property type="molecule type" value="Genomic_DNA"/>
</dbReference>
<dbReference type="Proteomes" id="UP001497480">
    <property type="component" value="Unassembled WGS sequence"/>
</dbReference>
<comment type="caution">
    <text evidence="1">The sequence shown here is derived from an EMBL/GenBank/DDBJ whole genome shotgun (WGS) entry which is preliminary data.</text>
</comment>